<dbReference type="PROSITE" id="PS51257">
    <property type="entry name" value="PROKAR_LIPOPROTEIN"/>
    <property type="match status" value="1"/>
</dbReference>
<sequence>MSPAPEKHLAIGLLLTWLLTGCSLLPQPEPVSINQYVLEYTPATVAGQLAVRDPVNQVPVLIVTTPSAHGGYDNYRIAYMQQAYGLRYYTRSRWADKPARMLAPLLADALQSTGCFQALYTSPGTLAADYRLDTELVRLYQDFTAQPSVVRLTLRARLIELQTQRVIATRQFDLTEAAATDDTYGGVLAVNKAVNRLLNELAQFCMATQQAAGVNPQ</sequence>
<gene>
    <name evidence="2" type="ORF">MNBD_GAMMA13-710</name>
</gene>
<feature type="domain" description="ABC-type transport auxiliary lipoprotein component" evidence="1">
    <location>
        <begin position="52"/>
        <end position="202"/>
    </location>
</feature>
<organism evidence="2">
    <name type="scientific">hydrothermal vent metagenome</name>
    <dbReference type="NCBI Taxonomy" id="652676"/>
    <lineage>
        <taxon>unclassified sequences</taxon>
        <taxon>metagenomes</taxon>
        <taxon>ecological metagenomes</taxon>
    </lineage>
</organism>
<protein>
    <recommendedName>
        <fullName evidence="1">ABC-type transport auxiliary lipoprotein component domain-containing protein</fullName>
    </recommendedName>
</protein>
<reference evidence="2" key="1">
    <citation type="submission" date="2018-06" db="EMBL/GenBank/DDBJ databases">
        <authorList>
            <person name="Zhirakovskaya E."/>
        </authorList>
    </citation>
    <scope>NUCLEOTIDE SEQUENCE</scope>
</reference>
<dbReference type="InterPro" id="IPR005586">
    <property type="entry name" value="ABC_trans_aux"/>
</dbReference>
<evidence type="ECO:0000313" key="2">
    <source>
        <dbReference type="EMBL" id="VAW75422.1"/>
    </source>
</evidence>
<accession>A0A3B0YJE3</accession>
<dbReference type="EMBL" id="UOFK01000076">
    <property type="protein sequence ID" value="VAW75422.1"/>
    <property type="molecule type" value="Genomic_DNA"/>
</dbReference>
<dbReference type="Gene3D" id="3.40.50.10610">
    <property type="entry name" value="ABC-type transport auxiliary lipoprotein component"/>
    <property type="match status" value="1"/>
</dbReference>
<dbReference type="SUPFAM" id="SSF159594">
    <property type="entry name" value="XCC0632-like"/>
    <property type="match status" value="1"/>
</dbReference>
<dbReference type="AlphaFoldDB" id="A0A3B0YJE3"/>
<evidence type="ECO:0000259" key="1">
    <source>
        <dbReference type="Pfam" id="PF03886"/>
    </source>
</evidence>
<dbReference type="Pfam" id="PF03886">
    <property type="entry name" value="ABC_trans_aux"/>
    <property type="match status" value="1"/>
</dbReference>
<name>A0A3B0YJE3_9ZZZZ</name>
<proteinExistence type="predicted"/>